<feature type="domain" description="Aldehyde dehydrogenase" evidence="6">
    <location>
        <begin position="19"/>
        <end position="487"/>
    </location>
</feature>
<feature type="active site" evidence="4">
    <location>
        <position position="257"/>
    </location>
</feature>
<evidence type="ECO:0000313" key="7">
    <source>
        <dbReference type="EMBL" id="CAK8691709.1"/>
    </source>
</evidence>
<evidence type="ECO:0000256" key="1">
    <source>
        <dbReference type="ARBA" id="ARBA00009986"/>
    </source>
</evidence>
<evidence type="ECO:0000256" key="5">
    <source>
        <dbReference type="RuleBase" id="RU003345"/>
    </source>
</evidence>
<dbReference type="InterPro" id="IPR016160">
    <property type="entry name" value="Ald_DH_CS_CYS"/>
</dbReference>
<reference evidence="7 8" key="1">
    <citation type="submission" date="2024-02" db="EMBL/GenBank/DDBJ databases">
        <authorList>
            <person name="Daric V."/>
            <person name="Darras S."/>
        </authorList>
    </citation>
    <scope>NUCLEOTIDE SEQUENCE [LARGE SCALE GENOMIC DNA]</scope>
</reference>
<dbReference type="PROSITE" id="PS00070">
    <property type="entry name" value="ALDEHYDE_DEHYDR_CYS"/>
    <property type="match status" value="1"/>
</dbReference>
<evidence type="ECO:0000313" key="8">
    <source>
        <dbReference type="Proteomes" id="UP001642483"/>
    </source>
</evidence>
<gene>
    <name evidence="7" type="ORF">CVLEPA_LOCUS24470</name>
</gene>
<comment type="caution">
    <text evidence="7">The sequence shown here is derived from an EMBL/GenBank/DDBJ whole genome shotgun (WGS) entry which is preliminary data.</text>
</comment>
<dbReference type="Pfam" id="PF00171">
    <property type="entry name" value="Aldedh"/>
    <property type="match status" value="1"/>
</dbReference>
<comment type="similarity">
    <text evidence="1 5">Belongs to the aldehyde dehydrogenase family.</text>
</comment>
<accession>A0ABP0GM41</accession>
<dbReference type="PANTHER" id="PTHR43720:SF2">
    <property type="entry name" value="2-AMINOMUCONIC SEMIALDEHYDE DEHYDROGENASE"/>
    <property type="match status" value="1"/>
</dbReference>
<dbReference type="Proteomes" id="UP001642483">
    <property type="component" value="Unassembled WGS sequence"/>
</dbReference>
<name>A0ABP0GM41_CLALP</name>
<dbReference type="PROSITE" id="PS00687">
    <property type="entry name" value="ALDEHYDE_DEHYDR_GLU"/>
    <property type="match status" value="1"/>
</dbReference>
<dbReference type="Gene3D" id="3.40.605.10">
    <property type="entry name" value="Aldehyde Dehydrogenase, Chain A, domain 1"/>
    <property type="match status" value="1"/>
</dbReference>
<dbReference type="InterPro" id="IPR015590">
    <property type="entry name" value="Aldehyde_DH_dom"/>
</dbReference>
<dbReference type="CDD" id="cd07093">
    <property type="entry name" value="ALDH_F8_HMSADH"/>
    <property type="match status" value="1"/>
</dbReference>
<dbReference type="PANTHER" id="PTHR43720">
    <property type="entry name" value="2-AMINOMUCONIC SEMIALDEHYDE DEHYDROGENASE"/>
    <property type="match status" value="1"/>
</dbReference>
<dbReference type="InterPro" id="IPR016163">
    <property type="entry name" value="Ald_DH_C"/>
</dbReference>
<evidence type="ECO:0000256" key="3">
    <source>
        <dbReference type="ARBA" id="ARBA00023027"/>
    </source>
</evidence>
<keyword evidence="8" id="KW-1185">Reference proteome</keyword>
<dbReference type="Gene3D" id="3.40.309.10">
    <property type="entry name" value="Aldehyde Dehydrogenase, Chain A, domain 2"/>
    <property type="match status" value="1"/>
</dbReference>
<evidence type="ECO:0000256" key="4">
    <source>
        <dbReference type="PROSITE-ProRule" id="PRU10007"/>
    </source>
</evidence>
<dbReference type="SUPFAM" id="SSF53720">
    <property type="entry name" value="ALDH-like"/>
    <property type="match status" value="1"/>
</dbReference>
<dbReference type="InterPro" id="IPR016162">
    <property type="entry name" value="Ald_DH_N"/>
</dbReference>
<dbReference type="EMBL" id="CAWYQH010000119">
    <property type="protein sequence ID" value="CAK8691709.1"/>
    <property type="molecule type" value="Genomic_DNA"/>
</dbReference>
<organism evidence="7 8">
    <name type="scientific">Clavelina lepadiformis</name>
    <name type="common">Light-bulb sea squirt</name>
    <name type="synonym">Ascidia lepadiformis</name>
    <dbReference type="NCBI Taxonomy" id="159417"/>
    <lineage>
        <taxon>Eukaryota</taxon>
        <taxon>Metazoa</taxon>
        <taxon>Chordata</taxon>
        <taxon>Tunicata</taxon>
        <taxon>Ascidiacea</taxon>
        <taxon>Aplousobranchia</taxon>
        <taxon>Clavelinidae</taxon>
        <taxon>Clavelina</taxon>
    </lineage>
</organism>
<evidence type="ECO:0000259" key="6">
    <source>
        <dbReference type="Pfam" id="PF00171"/>
    </source>
</evidence>
<keyword evidence="2 5" id="KW-0560">Oxidoreductase</keyword>
<dbReference type="InterPro" id="IPR016161">
    <property type="entry name" value="Ald_DH/histidinol_DH"/>
</dbReference>
<dbReference type="InterPro" id="IPR029510">
    <property type="entry name" value="Ald_DH_CS_GLU"/>
</dbReference>
<proteinExistence type="inferred from homology"/>
<protein>
    <recommendedName>
        <fullName evidence="6">Aldehyde dehydrogenase domain-containing protein</fullName>
    </recommendedName>
</protein>
<keyword evidence="3" id="KW-0520">NAD</keyword>
<sequence>MDNVKAEVHVVQNFINGTFVAPTSKEYMESVNPSTGGVLAKIPSSTKDDVDQAVKFARKAFTEWSETSPQFRSKVMLQIADMIEANAEELAQLESADQGKPVSLARRVDIPRAIYNFRFFATCILHEVDNVTQLQGPSRAMNYVERMPVGVAGLISPWNLPLYLLTWKICPAIAFGNTCVAKPSEMTSLTAWKLAQFLKQSELPPGVVNLVFGFGTSAGEAIVAHPDIPIISFTGSTAIGQHISAVSAPFCKKLSLELGGKNAAIIFDDADIENCLATTVRSSFANQGEVCLCTSRIFVQRKIYSSFVERFVRMVREIKVGDPKDPKTTMGALISQQHKDKVMSYIQLAREDDGKIECGEGVDKLNLPAHCQNGFFVLPTVVTGLTTESRCLQDEIFGPVTCVVPFDNEAEGIAFANDARYGLCATLWTQDVTRAHRVSRKLKVGTVWINCWLVRDLHMPFGGMKMSGVGRESAEDSRDFFTEKKTVCLKY</sequence>
<evidence type="ECO:0000256" key="2">
    <source>
        <dbReference type="ARBA" id="ARBA00023002"/>
    </source>
</evidence>